<protein>
    <submittedName>
        <fullName evidence="1">Secreted protein (Modular protein)</fullName>
    </submittedName>
</protein>
<dbReference type="EMBL" id="FCNL01000040">
    <property type="protein sequence ID" value="CVI25070.1"/>
    <property type="molecule type" value="Genomic_DNA"/>
</dbReference>
<accession>A0A822VD33</accession>
<sequence>MVRKLARGILIALSVALLIPSGIVAMAMLTWKNDTPTASKASGLSTRVIISVDQPLGKDGGAIIVSGRPFPDDEWRAIEAGGGDNGRKEFNLRVSSPASIVDFVYPQSSTYSLKLKRVSSDNATPLRTRQIRIGSAEVHDPETQNPVTWPSISVIHVEGDRYDAGWARIFASTFDGAFRQEDKDALSIQRFAAGRVLSLSRSAIEAVVQDSKKGMKWHRHQRRLEVVSVVWLTITAEKRTGEEK</sequence>
<organism evidence="1 2">
    <name type="scientific">Agrobacterium tumefaciens str. B6</name>
    <dbReference type="NCBI Taxonomy" id="1183423"/>
    <lineage>
        <taxon>Bacteria</taxon>
        <taxon>Pseudomonadati</taxon>
        <taxon>Pseudomonadota</taxon>
        <taxon>Alphaproteobacteria</taxon>
        <taxon>Hyphomicrobiales</taxon>
        <taxon>Rhizobiaceae</taxon>
        <taxon>Rhizobium/Agrobacterium group</taxon>
        <taxon>Agrobacterium</taxon>
        <taxon>Agrobacterium tumefaciens complex</taxon>
    </lineage>
</organism>
<gene>
    <name evidence="1" type="ORF">AGR4A_pAt10449</name>
</gene>
<dbReference type="AlphaFoldDB" id="A0A822VD33"/>
<dbReference type="Proteomes" id="UP000192074">
    <property type="component" value="Unassembled WGS sequence"/>
</dbReference>
<evidence type="ECO:0000313" key="1">
    <source>
        <dbReference type="EMBL" id="CVI25070.1"/>
    </source>
</evidence>
<name>A0A822VD33_AGRTU</name>
<evidence type="ECO:0000313" key="2">
    <source>
        <dbReference type="Proteomes" id="UP000192074"/>
    </source>
</evidence>
<comment type="caution">
    <text evidence="1">The sequence shown here is derived from an EMBL/GenBank/DDBJ whole genome shotgun (WGS) entry which is preliminary data.</text>
</comment>
<reference evidence="1 2" key="1">
    <citation type="submission" date="2016-01" db="EMBL/GenBank/DDBJ databases">
        <authorList>
            <person name="Regsiter A."/>
            <person name="william w."/>
        </authorList>
    </citation>
    <scope>NUCLEOTIDE SEQUENCE [LARGE SCALE GENOMIC DNA]</scope>
    <source>
        <strain evidence="1 2">B6</strain>
    </source>
</reference>
<proteinExistence type="predicted"/>
<dbReference type="RefSeq" id="WP_065694985.1">
    <property type="nucleotide sequence ID" value="NZ_LMVK01000008.1"/>
</dbReference>